<keyword evidence="3" id="KW-1185">Reference proteome</keyword>
<name>A0A1H8CKF6_9RHOB</name>
<reference evidence="2 3" key="1">
    <citation type="submission" date="2016-10" db="EMBL/GenBank/DDBJ databases">
        <authorList>
            <person name="de Groot N.N."/>
        </authorList>
    </citation>
    <scope>NUCLEOTIDE SEQUENCE [LARGE SCALE GENOMIC DNA]</scope>
    <source>
        <strain evidence="2 3">DSM 3857</strain>
    </source>
</reference>
<accession>A0A1H8CKF6</accession>
<protein>
    <recommendedName>
        <fullName evidence="4">Phage integrase family protein</fullName>
    </recommendedName>
</protein>
<dbReference type="AlphaFoldDB" id="A0A1H8CKF6"/>
<evidence type="ECO:0008006" key="4">
    <source>
        <dbReference type="Google" id="ProtNLM"/>
    </source>
</evidence>
<organism evidence="2 3">
    <name type="scientific">Gemmobacter aquatilis</name>
    <dbReference type="NCBI Taxonomy" id="933059"/>
    <lineage>
        <taxon>Bacteria</taxon>
        <taxon>Pseudomonadati</taxon>
        <taxon>Pseudomonadota</taxon>
        <taxon>Alphaproteobacteria</taxon>
        <taxon>Rhodobacterales</taxon>
        <taxon>Paracoccaceae</taxon>
        <taxon>Gemmobacter</taxon>
    </lineage>
</organism>
<sequence length="111" mass="12147">MREWCDKALRKAICRRIAEAGASPHEIMSVSGHITLAEAQRYCDDFGRKGLADSAIARLPHGAKMEQNLANHPARFAKNSANNLKEKEKYMGVGRPGGTRTPNQGVMSALL</sequence>
<dbReference type="Proteomes" id="UP000198761">
    <property type="component" value="Unassembled WGS sequence"/>
</dbReference>
<feature type="compositionally biased region" description="Polar residues" evidence="1">
    <location>
        <begin position="100"/>
        <end position="111"/>
    </location>
</feature>
<feature type="region of interest" description="Disordered" evidence="1">
    <location>
        <begin position="90"/>
        <end position="111"/>
    </location>
</feature>
<proteinExistence type="predicted"/>
<evidence type="ECO:0000313" key="2">
    <source>
        <dbReference type="EMBL" id="SEM94748.1"/>
    </source>
</evidence>
<dbReference type="EMBL" id="FOCE01000002">
    <property type="protein sequence ID" value="SEM94748.1"/>
    <property type="molecule type" value="Genomic_DNA"/>
</dbReference>
<evidence type="ECO:0000256" key="1">
    <source>
        <dbReference type="SAM" id="MobiDB-lite"/>
    </source>
</evidence>
<gene>
    <name evidence="2" type="ORF">SAMN04488103_102522</name>
</gene>
<evidence type="ECO:0000313" key="3">
    <source>
        <dbReference type="Proteomes" id="UP000198761"/>
    </source>
</evidence>
<dbReference type="STRING" id="933059.SAMN04488103_102522"/>